<comment type="caution">
    <text evidence="1">The sequence shown here is derived from an EMBL/GenBank/DDBJ whole genome shotgun (WGS) entry which is preliminary data.</text>
</comment>
<dbReference type="AlphaFoldDB" id="A0A2W4WJ56"/>
<dbReference type="EMBL" id="QBMC01000046">
    <property type="protein sequence ID" value="PZO19278.1"/>
    <property type="molecule type" value="Genomic_DNA"/>
</dbReference>
<organism evidence="1 2">
    <name type="scientific">Leptolyngbya foveolarum</name>
    <dbReference type="NCBI Taxonomy" id="47253"/>
    <lineage>
        <taxon>Bacteria</taxon>
        <taxon>Bacillati</taxon>
        <taxon>Cyanobacteriota</taxon>
        <taxon>Cyanophyceae</taxon>
        <taxon>Leptolyngbyales</taxon>
        <taxon>Leptolyngbyaceae</taxon>
        <taxon>Leptolyngbya group</taxon>
        <taxon>Leptolyngbya</taxon>
    </lineage>
</organism>
<reference evidence="2" key="1">
    <citation type="submission" date="2018-04" db="EMBL/GenBank/DDBJ databases">
        <authorList>
            <person name="Cornet L."/>
        </authorList>
    </citation>
    <scope>NUCLEOTIDE SEQUENCE [LARGE SCALE GENOMIC DNA]</scope>
</reference>
<accession>A0A2W4WJ56</accession>
<evidence type="ECO:0000313" key="1">
    <source>
        <dbReference type="EMBL" id="PZO19278.1"/>
    </source>
</evidence>
<sequence length="278" mass="31758">MYSVFASYLSESWQVPLSVIIHDQDELFAKSEAGRRWIKDNWPKVIDQARRVWTVSPELADVYKVSGKKKTSTLFPIPGKSNNEFSSWQKTFEYAPVIGYAGNIYPSQVKYFRKIAAVLKKANGTLLLVTPKLDSSVQSLIDSFSNIEHHEPFSNNSDVVKFLKEKASCILICYTFTVSELPWTLTSFPSKLVEFSSLGLPMVILSPDTTALGKWAKTSAWRSCLHEFDEDKLLEIFNQLRKKQCWIDMATQTKNAAMTEFDADTIHFQFESELAVRR</sequence>
<protein>
    <submittedName>
        <fullName evidence="1">Uncharacterized protein</fullName>
    </submittedName>
</protein>
<gene>
    <name evidence="1" type="ORF">DCF25_08835</name>
</gene>
<evidence type="ECO:0000313" key="2">
    <source>
        <dbReference type="Proteomes" id="UP000249354"/>
    </source>
</evidence>
<dbReference type="Proteomes" id="UP000249354">
    <property type="component" value="Unassembled WGS sequence"/>
</dbReference>
<proteinExistence type="predicted"/>
<name>A0A2W4WJ56_9CYAN</name>
<reference evidence="1 2" key="2">
    <citation type="submission" date="2018-06" db="EMBL/GenBank/DDBJ databases">
        <title>Metagenomic assembly of (sub)arctic Cyanobacteria and their associated microbiome from non-axenic cultures.</title>
        <authorList>
            <person name="Baurain D."/>
        </authorList>
    </citation>
    <scope>NUCLEOTIDE SEQUENCE [LARGE SCALE GENOMIC DNA]</scope>
    <source>
        <strain evidence="1">ULC129bin1</strain>
    </source>
</reference>